<evidence type="ECO:0000313" key="2">
    <source>
        <dbReference type="Proteomes" id="UP001276564"/>
    </source>
</evidence>
<organism evidence="1 2">
    <name type="scientific">Mesorhizobium abyssinicae</name>
    <dbReference type="NCBI Taxonomy" id="1209958"/>
    <lineage>
        <taxon>Bacteria</taxon>
        <taxon>Pseudomonadati</taxon>
        <taxon>Pseudomonadota</taxon>
        <taxon>Alphaproteobacteria</taxon>
        <taxon>Hyphomicrobiales</taxon>
        <taxon>Phyllobacteriaceae</taxon>
        <taxon>Mesorhizobium</taxon>
    </lineage>
</organism>
<name>A0ABU5AGX3_9HYPH</name>
<evidence type="ECO:0000313" key="1">
    <source>
        <dbReference type="EMBL" id="MDX8536536.1"/>
    </source>
</evidence>
<dbReference type="EMBL" id="JAVIIP010000001">
    <property type="protein sequence ID" value="MDX8536536.1"/>
    <property type="molecule type" value="Genomic_DNA"/>
</dbReference>
<protein>
    <submittedName>
        <fullName evidence="1">Uncharacterized protein</fullName>
    </submittedName>
</protein>
<accession>A0ABU5AGX3</accession>
<gene>
    <name evidence="1" type="ORF">RFM23_02755</name>
</gene>
<sequence length="93" mass="10213">MRHPPQSKTVSNMVDFVQSNVFALISEAVGAHAITSACFMRRWASLGGDAPDFLDRPADQILMGRHPLSFLGRRVIGAVPDRRHMAKIAARAD</sequence>
<comment type="caution">
    <text evidence="1">The sequence shown here is derived from an EMBL/GenBank/DDBJ whole genome shotgun (WGS) entry which is preliminary data.</text>
</comment>
<reference evidence="1 2" key="1">
    <citation type="submission" date="2023-08" db="EMBL/GenBank/DDBJ databases">
        <title>Implementing the SeqCode for naming new Mesorhizobium species isolated from Vachellia karroo root nodules.</title>
        <authorList>
            <person name="Van Lill M."/>
        </authorList>
    </citation>
    <scope>NUCLEOTIDE SEQUENCE [LARGE SCALE GENOMIC DNA]</scope>
    <source>
        <strain evidence="1 2">VK4B</strain>
    </source>
</reference>
<dbReference type="Proteomes" id="UP001276564">
    <property type="component" value="Unassembled WGS sequence"/>
</dbReference>
<keyword evidence="2" id="KW-1185">Reference proteome</keyword>
<dbReference type="RefSeq" id="WP_320319602.1">
    <property type="nucleotide sequence ID" value="NZ_JAVIIP010000001.1"/>
</dbReference>
<proteinExistence type="predicted"/>